<name>A0A434AG78_9BACT</name>
<dbReference type="RefSeq" id="WP_127344579.1">
    <property type="nucleotide sequence ID" value="NZ_RJJX01000023.1"/>
</dbReference>
<keyword evidence="4" id="KW-1185">Reference proteome</keyword>
<gene>
    <name evidence="3" type="ORF">DLK05_13925</name>
</gene>
<feature type="domain" description="CAAX prenyl protease 2/Lysostaphin resistance protein A-like" evidence="2">
    <location>
        <begin position="164"/>
        <end position="251"/>
    </location>
</feature>
<organism evidence="3 4">
    <name type="scientific">Ancylomarina longa</name>
    <dbReference type="NCBI Taxonomy" id="2487017"/>
    <lineage>
        <taxon>Bacteria</taxon>
        <taxon>Pseudomonadati</taxon>
        <taxon>Bacteroidota</taxon>
        <taxon>Bacteroidia</taxon>
        <taxon>Marinilabiliales</taxon>
        <taxon>Marinifilaceae</taxon>
        <taxon>Ancylomarina</taxon>
    </lineage>
</organism>
<feature type="transmembrane region" description="Helical" evidence="1">
    <location>
        <begin position="96"/>
        <end position="117"/>
    </location>
</feature>
<dbReference type="Pfam" id="PF02517">
    <property type="entry name" value="Rce1-like"/>
    <property type="match status" value="1"/>
</dbReference>
<keyword evidence="1" id="KW-0472">Membrane</keyword>
<keyword evidence="3" id="KW-0482">Metalloprotease</keyword>
<feature type="transmembrane region" description="Helical" evidence="1">
    <location>
        <begin position="243"/>
        <end position="262"/>
    </location>
</feature>
<dbReference type="InterPro" id="IPR003675">
    <property type="entry name" value="Rce1/LyrA-like_dom"/>
</dbReference>
<protein>
    <submittedName>
        <fullName evidence="3">CPBP family intramembrane metalloprotease</fullName>
    </submittedName>
</protein>
<dbReference type="Proteomes" id="UP000282985">
    <property type="component" value="Unassembled WGS sequence"/>
</dbReference>
<evidence type="ECO:0000259" key="2">
    <source>
        <dbReference type="Pfam" id="PF02517"/>
    </source>
</evidence>
<reference evidence="3 4" key="1">
    <citation type="submission" date="2018-11" db="EMBL/GenBank/DDBJ databases">
        <title>Parancylomarina longa gen. nov., sp. nov., isolated from sediments of southern Okinawa.</title>
        <authorList>
            <person name="Fu T."/>
        </authorList>
    </citation>
    <scope>NUCLEOTIDE SEQUENCE [LARGE SCALE GENOMIC DNA]</scope>
    <source>
        <strain evidence="3 4">T3-2 S1-C</strain>
    </source>
</reference>
<dbReference type="GO" id="GO:0006508">
    <property type="term" value="P:proteolysis"/>
    <property type="evidence" value="ECO:0007669"/>
    <property type="project" value="UniProtKB-KW"/>
</dbReference>
<dbReference type="EMBL" id="RJJX01000023">
    <property type="protein sequence ID" value="RUT73364.1"/>
    <property type="molecule type" value="Genomic_DNA"/>
</dbReference>
<dbReference type="GO" id="GO:0080120">
    <property type="term" value="P:CAAX-box protein maturation"/>
    <property type="evidence" value="ECO:0007669"/>
    <property type="project" value="UniProtKB-ARBA"/>
</dbReference>
<dbReference type="GO" id="GO:0004175">
    <property type="term" value="F:endopeptidase activity"/>
    <property type="evidence" value="ECO:0007669"/>
    <property type="project" value="UniProtKB-ARBA"/>
</dbReference>
<dbReference type="GO" id="GO:0008237">
    <property type="term" value="F:metallopeptidase activity"/>
    <property type="evidence" value="ECO:0007669"/>
    <property type="project" value="UniProtKB-KW"/>
</dbReference>
<feature type="transmembrane region" description="Helical" evidence="1">
    <location>
        <begin position="195"/>
        <end position="213"/>
    </location>
</feature>
<feature type="transmembrane region" description="Helical" evidence="1">
    <location>
        <begin position="20"/>
        <end position="41"/>
    </location>
</feature>
<keyword evidence="1" id="KW-0812">Transmembrane</keyword>
<feature type="transmembrane region" description="Helical" evidence="1">
    <location>
        <begin position="219"/>
        <end position="236"/>
    </location>
</feature>
<proteinExistence type="predicted"/>
<sequence>MKNSTIKIRKETSGIKPMNFATSILYFGIPAILMIIGFHVIMPVLINHGLAPFYAYFVGLGTPLAFMIVASLVAFVKEGNMLTWKTLSERFRLYRLSGKMWLFTIVAFIGIIILYGVTIKLNMALINSNIIPMPESLPSWLDTSKEISLSAMDQAFGGLSGNIMALIAFLVFLFFNIIGEEFWWRGYILPRQELVFGKHVWYIHGLMWAFFHAFKWWDILSIIPLTLILTFIVWKYKNNTIGIILHFLINGIGLIPIILGILST</sequence>
<dbReference type="AlphaFoldDB" id="A0A434AG78"/>
<evidence type="ECO:0000313" key="4">
    <source>
        <dbReference type="Proteomes" id="UP000282985"/>
    </source>
</evidence>
<accession>A0A434AG78</accession>
<feature type="transmembrane region" description="Helical" evidence="1">
    <location>
        <begin position="53"/>
        <end position="76"/>
    </location>
</feature>
<comment type="caution">
    <text evidence="3">The sequence shown here is derived from an EMBL/GenBank/DDBJ whole genome shotgun (WGS) entry which is preliminary data.</text>
</comment>
<feature type="transmembrane region" description="Helical" evidence="1">
    <location>
        <begin position="163"/>
        <end position="183"/>
    </location>
</feature>
<keyword evidence="3" id="KW-0645">Protease</keyword>
<evidence type="ECO:0000256" key="1">
    <source>
        <dbReference type="SAM" id="Phobius"/>
    </source>
</evidence>
<keyword evidence="3" id="KW-0378">Hydrolase</keyword>
<keyword evidence="1" id="KW-1133">Transmembrane helix</keyword>
<dbReference type="OrthoDB" id="9777755at2"/>
<evidence type="ECO:0000313" key="3">
    <source>
        <dbReference type="EMBL" id="RUT73364.1"/>
    </source>
</evidence>